<proteinExistence type="predicted"/>
<dbReference type="STRING" id="1095776.SAMN04515672_0481"/>
<accession>A0A1G8TII6</accession>
<dbReference type="Pfam" id="PF20358">
    <property type="entry name" value="DUF6653"/>
    <property type="match status" value="1"/>
</dbReference>
<reference evidence="3" key="1">
    <citation type="submission" date="2016-10" db="EMBL/GenBank/DDBJ databases">
        <authorList>
            <person name="Varghese N."/>
            <person name="Submissions S."/>
        </authorList>
    </citation>
    <scope>NUCLEOTIDE SEQUENCE [LARGE SCALE GENOMIC DNA]</scope>
    <source>
        <strain evidence="3">B4,CECT 8067,JCM 17497</strain>
    </source>
</reference>
<keyword evidence="1" id="KW-0812">Transmembrane</keyword>
<evidence type="ECO:0000313" key="3">
    <source>
        <dbReference type="Proteomes" id="UP000198882"/>
    </source>
</evidence>
<keyword evidence="1" id="KW-1133">Transmembrane helix</keyword>
<dbReference type="InterPro" id="IPR046595">
    <property type="entry name" value="DUF6653"/>
</dbReference>
<gene>
    <name evidence="2" type="ORF">SAMN04515672_0481</name>
</gene>
<organism evidence="2 3">
    <name type="scientific">Natronorubrum texcoconense</name>
    <dbReference type="NCBI Taxonomy" id="1095776"/>
    <lineage>
        <taxon>Archaea</taxon>
        <taxon>Methanobacteriati</taxon>
        <taxon>Methanobacteriota</taxon>
        <taxon>Stenosarchaea group</taxon>
        <taxon>Halobacteria</taxon>
        <taxon>Halobacteriales</taxon>
        <taxon>Natrialbaceae</taxon>
        <taxon>Natronorubrum</taxon>
    </lineage>
</organism>
<evidence type="ECO:0000256" key="1">
    <source>
        <dbReference type="SAM" id="Phobius"/>
    </source>
</evidence>
<dbReference type="Proteomes" id="UP000198882">
    <property type="component" value="Unassembled WGS sequence"/>
</dbReference>
<name>A0A1G8TII6_9EURY</name>
<protein>
    <submittedName>
        <fullName evidence="2">Uncharacterized protein</fullName>
    </submittedName>
</protein>
<dbReference type="AlphaFoldDB" id="A0A1G8TII6"/>
<sequence>MFIGFTKMEHMWARHSNPKSGWSRMAAGFVAVGALYHRQWKLLGLTLLFLIINPVLFREPSEELDDWMYKVVRAEERWTNDGHRLIGLGYPQILNTVSIPIGLYGLYAAYKRKPVSTLVFTLASQGLNQWCLKEIIEYYEEVDSQ</sequence>
<dbReference type="EMBL" id="FNFE01000001">
    <property type="protein sequence ID" value="SDJ41207.1"/>
    <property type="molecule type" value="Genomic_DNA"/>
</dbReference>
<dbReference type="OrthoDB" id="333419at2157"/>
<keyword evidence="1" id="KW-0472">Membrane</keyword>
<feature type="transmembrane region" description="Helical" evidence="1">
    <location>
        <begin position="93"/>
        <end position="110"/>
    </location>
</feature>
<keyword evidence="3" id="KW-1185">Reference proteome</keyword>
<evidence type="ECO:0000313" key="2">
    <source>
        <dbReference type="EMBL" id="SDJ41207.1"/>
    </source>
</evidence>